<dbReference type="EMBL" id="UHIP01000001">
    <property type="protein sequence ID" value="SUP21107.1"/>
    <property type="molecule type" value="Genomic_DNA"/>
</dbReference>
<dbReference type="CDD" id="cd14789">
    <property type="entry name" value="Tiki"/>
    <property type="match status" value="1"/>
</dbReference>
<dbReference type="GeneID" id="29386726"/>
<dbReference type="PANTHER" id="PTHR40590">
    <property type="entry name" value="CYTOPLASMIC PROTEIN-RELATED"/>
    <property type="match status" value="1"/>
</dbReference>
<dbReference type="PANTHER" id="PTHR40590:SF1">
    <property type="entry name" value="CYTOPLASMIC PROTEIN"/>
    <property type="match status" value="1"/>
</dbReference>
<gene>
    <name evidence="1" type="ORF">NCTC11327_00593</name>
</gene>
<accession>A0AAX2LQL0</accession>
<dbReference type="Proteomes" id="UP000254626">
    <property type="component" value="Unassembled WGS sequence"/>
</dbReference>
<proteinExistence type="predicted"/>
<name>A0AAX2LQL0_VIBFL</name>
<protein>
    <submittedName>
        <fullName evidence="1">GumN protein</fullName>
    </submittedName>
</protein>
<evidence type="ECO:0000313" key="1">
    <source>
        <dbReference type="EMBL" id="SUP21107.1"/>
    </source>
</evidence>
<organism evidence="1 2">
    <name type="scientific">Vibrio fluvialis</name>
    <dbReference type="NCBI Taxonomy" id="676"/>
    <lineage>
        <taxon>Bacteria</taxon>
        <taxon>Pseudomonadati</taxon>
        <taxon>Pseudomonadota</taxon>
        <taxon>Gammaproteobacteria</taxon>
        <taxon>Vibrionales</taxon>
        <taxon>Vibrionaceae</taxon>
        <taxon>Vibrio</taxon>
    </lineage>
</organism>
<evidence type="ECO:0000313" key="2">
    <source>
        <dbReference type="Proteomes" id="UP000254626"/>
    </source>
</evidence>
<sequence>MHRITRGIIGLIWLFASALHAEPLYWQATNGSLQITLLGAIHVGAPSMYPLPKPIYKALNQADGLIIEADVRKDQNVVYPQNQPSSKQVLTKEQLFMLDKIAKQLELEPLGLRQAPPWQSALSIQFRQLQQLGFNPGEGVDLTLMYKATANNIAVIPLETVQFQIDALTRQPDAGKEMLTEIIDDWEKSEAMTRCMIDSWVAGDQQNLENMMKLNEYSNELEQTLVTNRNRDWVNKLTSGQFLPNPNGRYLMVVGALHLVGHDNVLELLSQRGFTVTRLNQAKKAGCQFY</sequence>
<dbReference type="AlphaFoldDB" id="A0AAX2LQL0"/>
<dbReference type="InterPro" id="IPR002816">
    <property type="entry name" value="TraB/PrgY/GumN_fam"/>
</dbReference>
<dbReference type="Pfam" id="PF01963">
    <property type="entry name" value="TraB_PrgY_gumN"/>
    <property type="match status" value="1"/>
</dbReference>
<dbReference type="RefSeq" id="WP_225869424.1">
    <property type="nucleotide sequence ID" value="NZ_CABLBX010000016.1"/>
</dbReference>
<comment type="caution">
    <text evidence="1">The sequence shown here is derived from an EMBL/GenBank/DDBJ whole genome shotgun (WGS) entry which is preliminary data.</text>
</comment>
<reference evidence="1 2" key="1">
    <citation type="submission" date="2018-06" db="EMBL/GenBank/DDBJ databases">
        <authorList>
            <consortium name="Pathogen Informatics"/>
            <person name="Doyle S."/>
        </authorList>
    </citation>
    <scope>NUCLEOTIDE SEQUENCE [LARGE SCALE GENOMIC DNA]</scope>
    <source>
        <strain evidence="1 2">NCTC11327</strain>
    </source>
</reference>
<dbReference type="InterPro" id="IPR047111">
    <property type="entry name" value="YbaP-like"/>
</dbReference>